<dbReference type="AlphaFoldDB" id="A0A2T7TEZ3"/>
<protein>
    <submittedName>
        <fullName evidence="2">Uncharacterized protein</fullName>
    </submittedName>
</protein>
<accession>A0A2T7TEZ3</accession>
<feature type="compositionally biased region" description="Basic and acidic residues" evidence="1">
    <location>
        <begin position="90"/>
        <end position="103"/>
    </location>
</feature>
<proteinExistence type="predicted"/>
<dbReference type="Proteomes" id="UP000245992">
    <property type="component" value="Unassembled WGS sequence"/>
</dbReference>
<evidence type="ECO:0000313" key="2">
    <source>
        <dbReference type="EMBL" id="PVE13729.1"/>
    </source>
</evidence>
<dbReference type="STRING" id="1440053.GCA_000718095_00470"/>
<sequence>MLLTVLLCVVAHARDDTAHSPETPATVSAIAASDIAAPGTPGHPHAHTECVPGLVVRAAHEAQRSAPAAVAPPLVVLSAVAGGPGARSGPVREARGPRTERSGRSTLTAVCRWRV</sequence>
<reference evidence="2 3" key="1">
    <citation type="submission" date="2013-12" db="EMBL/GenBank/DDBJ databases">
        <title>Annotated genome of Streptomyces scopuliridis.</title>
        <authorList>
            <person name="Olson J.B."/>
        </authorList>
    </citation>
    <scope>NUCLEOTIDE SEQUENCE [LARGE SCALE GENOMIC DNA]</scope>
    <source>
        <strain evidence="2 3">RB72</strain>
    </source>
</reference>
<organism evidence="2 3">
    <name type="scientific">Streptomyces scopuliridis RB72</name>
    <dbReference type="NCBI Taxonomy" id="1440053"/>
    <lineage>
        <taxon>Bacteria</taxon>
        <taxon>Bacillati</taxon>
        <taxon>Actinomycetota</taxon>
        <taxon>Actinomycetes</taxon>
        <taxon>Kitasatosporales</taxon>
        <taxon>Streptomycetaceae</taxon>
        <taxon>Streptomyces</taxon>
    </lineage>
</organism>
<name>A0A2T7TEZ3_9ACTN</name>
<dbReference type="EMBL" id="AZSP01000017">
    <property type="protein sequence ID" value="PVE13729.1"/>
    <property type="molecule type" value="Genomic_DNA"/>
</dbReference>
<feature type="region of interest" description="Disordered" evidence="1">
    <location>
        <begin position="81"/>
        <end position="104"/>
    </location>
</feature>
<dbReference type="RefSeq" id="WP_030349683.1">
    <property type="nucleotide sequence ID" value="NZ_AZSP01000017.1"/>
</dbReference>
<evidence type="ECO:0000313" key="3">
    <source>
        <dbReference type="Proteomes" id="UP000245992"/>
    </source>
</evidence>
<keyword evidence="3" id="KW-1185">Reference proteome</keyword>
<evidence type="ECO:0000256" key="1">
    <source>
        <dbReference type="SAM" id="MobiDB-lite"/>
    </source>
</evidence>
<comment type="caution">
    <text evidence="2">The sequence shown here is derived from an EMBL/GenBank/DDBJ whole genome shotgun (WGS) entry which is preliminary data.</text>
</comment>
<gene>
    <name evidence="2" type="ORF">Y717_10035</name>
</gene>